<evidence type="ECO:0000313" key="2">
    <source>
        <dbReference type="Proteomes" id="UP001497535"/>
    </source>
</evidence>
<accession>A0ACB0XV42</accession>
<sequence>MDSCKRLADLVDQARARELPPSLTLEKCLQLLNEMHQMGVYYSSKCIDEERAFLFFLRFTRYFLWKIL</sequence>
<dbReference type="EMBL" id="CAVMJV010000003">
    <property type="protein sequence ID" value="CAK5019072.1"/>
    <property type="molecule type" value="Genomic_DNA"/>
</dbReference>
<protein>
    <submittedName>
        <fullName evidence="1">Uncharacterized protein</fullName>
    </submittedName>
</protein>
<reference evidence="1" key="1">
    <citation type="submission" date="2023-11" db="EMBL/GenBank/DDBJ databases">
        <authorList>
            <person name="Poullet M."/>
        </authorList>
    </citation>
    <scope>NUCLEOTIDE SEQUENCE</scope>
    <source>
        <strain evidence="1">E1834</strain>
    </source>
</reference>
<gene>
    <name evidence="1" type="ORF">MENTE1834_LOCUS4039</name>
</gene>
<proteinExistence type="predicted"/>
<dbReference type="Proteomes" id="UP001497535">
    <property type="component" value="Unassembled WGS sequence"/>
</dbReference>
<keyword evidence="2" id="KW-1185">Reference proteome</keyword>
<evidence type="ECO:0000313" key="1">
    <source>
        <dbReference type="EMBL" id="CAK5019072.1"/>
    </source>
</evidence>
<organism evidence="1 2">
    <name type="scientific">Meloidogyne enterolobii</name>
    <name type="common">Root-knot nematode worm</name>
    <name type="synonym">Meloidogyne mayaguensis</name>
    <dbReference type="NCBI Taxonomy" id="390850"/>
    <lineage>
        <taxon>Eukaryota</taxon>
        <taxon>Metazoa</taxon>
        <taxon>Ecdysozoa</taxon>
        <taxon>Nematoda</taxon>
        <taxon>Chromadorea</taxon>
        <taxon>Rhabditida</taxon>
        <taxon>Tylenchina</taxon>
        <taxon>Tylenchomorpha</taxon>
        <taxon>Tylenchoidea</taxon>
        <taxon>Meloidogynidae</taxon>
        <taxon>Meloidogyninae</taxon>
        <taxon>Meloidogyne</taxon>
    </lineage>
</organism>
<comment type="caution">
    <text evidence="1">The sequence shown here is derived from an EMBL/GenBank/DDBJ whole genome shotgun (WGS) entry which is preliminary data.</text>
</comment>
<name>A0ACB0XV42_MELEN</name>